<proteinExistence type="predicted"/>
<protein>
    <recommendedName>
        <fullName evidence="3">Peptidase M11 gametolysin domain-containing protein</fullName>
    </recommendedName>
</protein>
<comment type="caution">
    <text evidence="4">The sequence shown here is derived from an EMBL/GenBank/DDBJ whole genome shotgun (WGS) entry which is preliminary data.</text>
</comment>
<evidence type="ECO:0000313" key="4">
    <source>
        <dbReference type="EMBL" id="GIL55350.1"/>
    </source>
</evidence>
<gene>
    <name evidence="4" type="ORF">Vafri_10884</name>
</gene>
<evidence type="ECO:0000313" key="5">
    <source>
        <dbReference type="Proteomes" id="UP000747399"/>
    </source>
</evidence>
<accession>A0A8J4B789</accession>
<name>A0A8J4B789_9CHLO</name>
<dbReference type="AlphaFoldDB" id="A0A8J4B789"/>
<keyword evidence="2" id="KW-0732">Signal</keyword>
<feature type="compositionally biased region" description="Pro residues" evidence="1">
    <location>
        <begin position="523"/>
        <end position="707"/>
    </location>
</feature>
<dbReference type="InterPro" id="IPR008752">
    <property type="entry name" value="Peptidase_M11"/>
</dbReference>
<feature type="compositionally biased region" description="Pro residues" evidence="1">
    <location>
        <begin position="504"/>
        <end position="514"/>
    </location>
</feature>
<dbReference type="Proteomes" id="UP000747399">
    <property type="component" value="Unassembled WGS sequence"/>
</dbReference>
<evidence type="ECO:0000256" key="2">
    <source>
        <dbReference type="SAM" id="SignalP"/>
    </source>
</evidence>
<dbReference type="PRINTS" id="PR01217">
    <property type="entry name" value="PRICHEXTENSN"/>
</dbReference>
<feature type="region of interest" description="Disordered" evidence="1">
    <location>
        <begin position="504"/>
        <end position="707"/>
    </location>
</feature>
<dbReference type="PANTHER" id="PTHR24216:SF65">
    <property type="entry name" value="PAXILLIN-LIKE PROTEIN 1"/>
    <property type="match status" value="1"/>
</dbReference>
<evidence type="ECO:0000256" key="1">
    <source>
        <dbReference type="SAM" id="MobiDB-lite"/>
    </source>
</evidence>
<evidence type="ECO:0000259" key="3">
    <source>
        <dbReference type="Pfam" id="PF05548"/>
    </source>
</evidence>
<feature type="signal peptide" evidence="2">
    <location>
        <begin position="1"/>
        <end position="20"/>
    </location>
</feature>
<keyword evidence="5" id="KW-1185">Reference proteome</keyword>
<feature type="domain" description="Peptidase M11 gametolysin" evidence="3">
    <location>
        <begin position="168"/>
        <end position="467"/>
    </location>
</feature>
<sequence length="707" mass="76933">MVPNMFLYLLLVGFAGFAQLGFTVEGGHAVPLRKPHNWARRFLEAENVPKLSMDSTMVQLGYVDTHDGQARYVIMDDLATIRPFKVNFTPPAFDLRGADMVPGSVVLVGCGVVDRRTCSLCPDGEGDTCICPIEDEATLTCLSSSDNWYVMIEMYHDEEGEYDIQHDLLVMMMDFSDCGYPPSMSEAEITSIYLGPSADGKGGMSYNFSQCSYGKLVTSVENFKVIRIKPPSCSAASMCSWWSLAKTADNIAANELNYMFYAFRFFTYLLPAGVEKVCGWQSAALIPGRQTWLMSTNQSVYRWTTVMQETFRNLGLWTSYRNGLPYEDYSTVTGRGEVCLSAPELNRLGWASAAESGLSVDVTTLYLPGTSTEWLLPATYMTDDNTYIRVTPNWLTSYSDIRTAKNLFIALRVAKGGDALLNTSIANMVHVHEVNAIMDTGYPPQMMYANPHIEFVYAIPPGSRQVVSGYNLVVYVGLLSATDTILVHLCRYVRNDIECLVDMPPPASPQPSPPTSSLLTSRPPSPPPPPPPASPPPRSQASPSPPSQSLRPPPPTPPASPPPPRSQAPPSPPPQSLRPPPPTPPPSPPPPRSQSLRPPPPTPPASPPPPRSQASPSPPSQSLRPPPPTPPASSPPRPPPPPPPPRPPTPSPQSQPRSPSPPTPRPPRPPRPPPSPSPPSPRPPRPPRPPPSPSPPSPRPPTPRPRQ</sequence>
<dbReference type="EMBL" id="BNCO01000021">
    <property type="protein sequence ID" value="GIL55350.1"/>
    <property type="molecule type" value="Genomic_DNA"/>
</dbReference>
<feature type="chain" id="PRO_5035316234" description="Peptidase M11 gametolysin domain-containing protein" evidence="2">
    <location>
        <begin position="21"/>
        <end position="707"/>
    </location>
</feature>
<organism evidence="4 5">
    <name type="scientific">Volvox africanus</name>
    <dbReference type="NCBI Taxonomy" id="51714"/>
    <lineage>
        <taxon>Eukaryota</taxon>
        <taxon>Viridiplantae</taxon>
        <taxon>Chlorophyta</taxon>
        <taxon>core chlorophytes</taxon>
        <taxon>Chlorophyceae</taxon>
        <taxon>CS clade</taxon>
        <taxon>Chlamydomonadales</taxon>
        <taxon>Volvocaceae</taxon>
        <taxon>Volvox</taxon>
    </lineage>
</organism>
<dbReference type="PANTHER" id="PTHR24216">
    <property type="entry name" value="PAXILLIN-RELATED"/>
    <property type="match status" value="1"/>
</dbReference>
<dbReference type="Pfam" id="PF05548">
    <property type="entry name" value="Peptidase_M11"/>
    <property type="match status" value="1"/>
</dbReference>
<reference evidence="4" key="1">
    <citation type="journal article" date="2021" name="Proc. Natl. Acad. Sci. U.S.A.">
        <title>Three genomes in the algal genus Volvox reveal the fate of a haploid sex-determining region after a transition to homothallism.</title>
        <authorList>
            <person name="Yamamoto K."/>
            <person name="Hamaji T."/>
            <person name="Kawai-Toyooka H."/>
            <person name="Matsuzaki R."/>
            <person name="Takahashi F."/>
            <person name="Nishimura Y."/>
            <person name="Kawachi M."/>
            <person name="Noguchi H."/>
            <person name="Minakuchi Y."/>
            <person name="Umen J.G."/>
            <person name="Toyoda A."/>
            <person name="Nozaki H."/>
        </authorList>
    </citation>
    <scope>NUCLEOTIDE SEQUENCE</scope>
    <source>
        <strain evidence="4">NIES-3780</strain>
    </source>
</reference>